<dbReference type="PANTHER" id="PTHR32243">
    <property type="entry name" value="MALTOSE TRANSPORT SYSTEM PERMEASE-RELATED"/>
    <property type="match status" value="1"/>
</dbReference>
<dbReference type="InterPro" id="IPR050901">
    <property type="entry name" value="BP-dep_ABC_trans_perm"/>
</dbReference>
<feature type="transmembrane region" description="Helical" evidence="7">
    <location>
        <begin position="229"/>
        <end position="262"/>
    </location>
</feature>
<proteinExistence type="inferred from homology"/>
<accession>A0ABW4YF44</accession>
<feature type="transmembrane region" description="Helical" evidence="7">
    <location>
        <begin position="76"/>
        <end position="98"/>
    </location>
</feature>
<keyword evidence="4 7" id="KW-0812">Transmembrane</keyword>
<feature type="transmembrane region" description="Helical" evidence="7">
    <location>
        <begin position="141"/>
        <end position="163"/>
    </location>
</feature>
<evidence type="ECO:0000256" key="2">
    <source>
        <dbReference type="ARBA" id="ARBA00022448"/>
    </source>
</evidence>
<sequence length="276" mass="31004">MNITKVWSSVNGIAIRLVIVIVCLVSVFPLFWMLLVSLKTGTQTLDPSLWIFKPTLENYRETFLYRNLTSYLSNSFIVVVTTTIISIVIGGLAAYGFARFEFKKRENMAFWVLSLRMLPPIATVIPFFVMAQMLQILDTHLVLIICYMLFNIPFTIWMMRGFFEEIPLAIEEAALVDGCTRLQVFIRILLPLALPGLIATAIFCIINSWNEFAFALFLTSSAANTLPTTVTLFLSITGVVWGEMSAVGVITILPVLVFAMIVQKYMIRGLTFGGVK</sequence>
<reference evidence="10" key="1">
    <citation type="journal article" date="2019" name="Int. J. Syst. Evol. Microbiol.">
        <title>The Global Catalogue of Microorganisms (GCM) 10K type strain sequencing project: providing services to taxonomists for standard genome sequencing and annotation.</title>
        <authorList>
            <consortium name="The Broad Institute Genomics Platform"/>
            <consortium name="The Broad Institute Genome Sequencing Center for Infectious Disease"/>
            <person name="Wu L."/>
            <person name="Ma J."/>
        </authorList>
    </citation>
    <scope>NUCLEOTIDE SEQUENCE [LARGE SCALE GENOMIC DNA]</scope>
    <source>
        <strain evidence="10">GH52</strain>
    </source>
</reference>
<dbReference type="PROSITE" id="PS50928">
    <property type="entry name" value="ABC_TM1"/>
    <property type="match status" value="1"/>
</dbReference>
<evidence type="ECO:0000256" key="7">
    <source>
        <dbReference type="RuleBase" id="RU363032"/>
    </source>
</evidence>
<evidence type="ECO:0000256" key="4">
    <source>
        <dbReference type="ARBA" id="ARBA00022692"/>
    </source>
</evidence>
<dbReference type="InterPro" id="IPR000515">
    <property type="entry name" value="MetI-like"/>
</dbReference>
<dbReference type="Gene3D" id="1.10.3720.10">
    <property type="entry name" value="MetI-like"/>
    <property type="match status" value="1"/>
</dbReference>
<evidence type="ECO:0000256" key="3">
    <source>
        <dbReference type="ARBA" id="ARBA00022475"/>
    </source>
</evidence>
<keyword evidence="10" id="KW-1185">Reference proteome</keyword>
<dbReference type="EMBL" id="JBHUHO010000002">
    <property type="protein sequence ID" value="MFD2114212.1"/>
    <property type="molecule type" value="Genomic_DNA"/>
</dbReference>
<comment type="caution">
    <text evidence="9">The sequence shown here is derived from an EMBL/GenBank/DDBJ whole genome shotgun (WGS) entry which is preliminary data.</text>
</comment>
<keyword evidence="2 7" id="KW-0813">Transport</keyword>
<feature type="transmembrane region" description="Helical" evidence="7">
    <location>
        <begin position="184"/>
        <end position="209"/>
    </location>
</feature>
<dbReference type="Proteomes" id="UP001597362">
    <property type="component" value="Unassembled WGS sequence"/>
</dbReference>
<feature type="transmembrane region" description="Helical" evidence="7">
    <location>
        <begin position="12"/>
        <end position="35"/>
    </location>
</feature>
<dbReference type="SUPFAM" id="SSF161098">
    <property type="entry name" value="MetI-like"/>
    <property type="match status" value="1"/>
</dbReference>
<dbReference type="CDD" id="cd06261">
    <property type="entry name" value="TM_PBP2"/>
    <property type="match status" value="1"/>
</dbReference>
<organism evidence="9 10">
    <name type="scientific">Paenibacillus yanchengensis</name>
    <dbReference type="NCBI Taxonomy" id="2035833"/>
    <lineage>
        <taxon>Bacteria</taxon>
        <taxon>Bacillati</taxon>
        <taxon>Bacillota</taxon>
        <taxon>Bacilli</taxon>
        <taxon>Bacillales</taxon>
        <taxon>Paenibacillaceae</taxon>
        <taxon>Paenibacillus</taxon>
    </lineage>
</organism>
<protein>
    <submittedName>
        <fullName evidence="9">Carbohydrate ABC transporter permease</fullName>
    </submittedName>
</protein>
<feature type="transmembrane region" description="Helical" evidence="7">
    <location>
        <begin position="110"/>
        <end position="129"/>
    </location>
</feature>
<evidence type="ECO:0000313" key="9">
    <source>
        <dbReference type="EMBL" id="MFD2114212.1"/>
    </source>
</evidence>
<evidence type="ECO:0000256" key="5">
    <source>
        <dbReference type="ARBA" id="ARBA00022989"/>
    </source>
</evidence>
<dbReference type="PANTHER" id="PTHR32243:SF18">
    <property type="entry name" value="INNER MEMBRANE ABC TRANSPORTER PERMEASE PROTEIN YCJP"/>
    <property type="match status" value="1"/>
</dbReference>
<comment type="subcellular location">
    <subcellularLocation>
        <location evidence="1 7">Cell membrane</location>
        <topology evidence="1 7">Multi-pass membrane protein</topology>
    </subcellularLocation>
</comment>
<evidence type="ECO:0000259" key="8">
    <source>
        <dbReference type="PROSITE" id="PS50928"/>
    </source>
</evidence>
<name>A0ABW4YF44_9BACL</name>
<keyword evidence="6 7" id="KW-0472">Membrane</keyword>
<comment type="similarity">
    <text evidence="7">Belongs to the binding-protein-dependent transport system permease family.</text>
</comment>
<keyword evidence="3" id="KW-1003">Cell membrane</keyword>
<dbReference type="RefSeq" id="WP_377769187.1">
    <property type="nucleotide sequence ID" value="NZ_JBHUHO010000002.1"/>
</dbReference>
<evidence type="ECO:0000256" key="6">
    <source>
        <dbReference type="ARBA" id="ARBA00023136"/>
    </source>
</evidence>
<dbReference type="InterPro" id="IPR035906">
    <property type="entry name" value="MetI-like_sf"/>
</dbReference>
<evidence type="ECO:0000256" key="1">
    <source>
        <dbReference type="ARBA" id="ARBA00004651"/>
    </source>
</evidence>
<dbReference type="Pfam" id="PF00528">
    <property type="entry name" value="BPD_transp_1"/>
    <property type="match status" value="1"/>
</dbReference>
<gene>
    <name evidence="9" type="ORF">ACFSJH_00385</name>
</gene>
<keyword evidence="5 7" id="KW-1133">Transmembrane helix</keyword>
<evidence type="ECO:0000313" key="10">
    <source>
        <dbReference type="Proteomes" id="UP001597362"/>
    </source>
</evidence>
<feature type="domain" description="ABC transmembrane type-1" evidence="8">
    <location>
        <begin position="72"/>
        <end position="262"/>
    </location>
</feature>